<dbReference type="InterPro" id="IPR052509">
    <property type="entry name" value="Metal_resp_DNA-bind_regulator"/>
</dbReference>
<comment type="caution">
    <text evidence="2">The sequence shown here is derived from an EMBL/GenBank/DDBJ whole genome shotgun (WGS) entry which is preliminary data.</text>
</comment>
<dbReference type="Gene3D" id="1.10.10.10">
    <property type="entry name" value="Winged helix-like DNA-binding domain superfamily/Winged helix DNA-binding domain"/>
    <property type="match status" value="1"/>
</dbReference>
<dbReference type="AlphaFoldDB" id="A0A7W7RBJ0"/>
<evidence type="ECO:0000313" key="3">
    <source>
        <dbReference type="Proteomes" id="UP000540506"/>
    </source>
</evidence>
<dbReference type="PANTHER" id="PTHR33169">
    <property type="entry name" value="PADR-FAMILY TRANSCRIPTIONAL REGULATOR"/>
    <property type="match status" value="1"/>
</dbReference>
<dbReference type="EMBL" id="JACHJV010000003">
    <property type="protein sequence ID" value="MBB4928956.1"/>
    <property type="molecule type" value="Genomic_DNA"/>
</dbReference>
<dbReference type="GO" id="GO:0003677">
    <property type="term" value="F:DNA binding"/>
    <property type="evidence" value="ECO:0007669"/>
    <property type="project" value="UniProtKB-KW"/>
</dbReference>
<name>A0A7W7RBJ0_KITKI</name>
<reference evidence="2 3" key="1">
    <citation type="submission" date="2020-08" db="EMBL/GenBank/DDBJ databases">
        <title>Sequencing the genomes of 1000 actinobacteria strains.</title>
        <authorList>
            <person name="Klenk H.-P."/>
        </authorList>
    </citation>
    <scope>NUCLEOTIDE SEQUENCE [LARGE SCALE GENOMIC DNA]</scope>
    <source>
        <strain evidence="2 3">DSM 41654</strain>
    </source>
</reference>
<protein>
    <submittedName>
        <fullName evidence="2">DNA-binding PadR family transcriptional regulator</fullName>
    </submittedName>
</protein>
<dbReference type="InterPro" id="IPR005149">
    <property type="entry name" value="Tscrpt_reg_PadR_N"/>
</dbReference>
<dbReference type="PANTHER" id="PTHR33169:SF13">
    <property type="entry name" value="PADR-FAMILY TRANSCRIPTIONAL REGULATOR"/>
    <property type="match status" value="1"/>
</dbReference>
<dbReference type="Proteomes" id="UP000540506">
    <property type="component" value="Unassembled WGS sequence"/>
</dbReference>
<evidence type="ECO:0000313" key="2">
    <source>
        <dbReference type="EMBL" id="MBB4928956.1"/>
    </source>
</evidence>
<dbReference type="InterPro" id="IPR036390">
    <property type="entry name" value="WH_DNA-bd_sf"/>
</dbReference>
<sequence length="100" mass="10769">MMQANDAQTLVLCALADGPLHGYAINAAIEELTGERLGPGSLYGALARLESKRLIEPLDGQGRQRPVRLTPLGREVLERELRAMARVANAGLRRLGVNPA</sequence>
<dbReference type="RefSeq" id="WP_246562227.1">
    <property type="nucleotide sequence ID" value="NZ_JACHJV010000003.1"/>
</dbReference>
<proteinExistence type="predicted"/>
<keyword evidence="3" id="KW-1185">Reference proteome</keyword>
<dbReference type="Pfam" id="PF03551">
    <property type="entry name" value="PadR"/>
    <property type="match status" value="1"/>
</dbReference>
<dbReference type="InterPro" id="IPR036388">
    <property type="entry name" value="WH-like_DNA-bd_sf"/>
</dbReference>
<accession>A0A7W7RBJ0</accession>
<keyword evidence="2" id="KW-0238">DNA-binding</keyword>
<evidence type="ECO:0000259" key="1">
    <source>
        <dbReference type="Pfam" id="PF03551"/>
    </source>
</evidence>
<organism evidence="2 3">
    <name type="scientific">Kitasatospora kifunensis</name>
    <name type="common">Streptomyces kifunensis</name>
    <dbReference type="NCBI Taxonomy" id="58351"/>
    <lineage>
        <taxon>Bacteria</taxon>
        <taxon>Bacillati</taxon>
        <taxon>Actinomycetota</taxon>
        <taxon>Actinomycetes</taxon>
        <taxon>Kitasatosporales</taxon>
        <taxon>Streptomycetaceae</taxon>
        <taxon>Kitasatospora</taxon>
    </lineage>
</organism>
<dbReference type="SUPFAM" id="SSF46785">
    <property type="entry name" value="Winged helix' DNA-binding domain"/>
    <property type="match status" value="1"/>
</dbReference>
<gene>
    <name evidence="2" type="ORF">FHR34_008053</name>
</gene>
<feature type="domain" description="Transcription regulator PadR N-terminal" evidence="1">
    <location>
        <begin position="11"/>
        <end position="78"/>
    </location>
</feature>